<evidence type="ECO:0000313" key="2">
    <source>
        <dbReference type="Proteomes" id="UP000237271"/>
    </source>
</evidence>
<accession>A0A2P4X3H6</accession>
<dbReference type="Proteomes" id="UP000237271">
    <property type="component" value="Unassembled WGS sequence"/>
</dbReference>
<keyword evidence="2" id="KW-1185">Reference proteome</keyword>
<comment type="caution">
    <text evidence="1">The sequence shown here is derived from an EMBL/GenBank/DDBJ whole genome shotgun (WGS) entry which is preliminary data.</text>
</comment>
<sequence>MFRYFDHLVHVIFDTVLNWDLDHNCARKELGLIGKTKAFFSATESQSSTGSLHAHMLIWIQNMPSTVGEYYIMCSVDRFRAATIKYVDAIATSNVPLDTSISQSSLRDFKASTGKLPTMWNNLWGNIASPKPLAQAPRPLSGETVATARALVVYQHHHWFHTKSCFKASKRTPKGEVCRMFMPHQTCTATKLTVDNHIEMKRDPGNEYINTYAPTINAIFKFNHEIKFLGAGEGPEKAYYTIKYTTKHQQDIENPWALHLHAFDKASHVKLAIQSP</sequence>
<name>A0A2P4X3H6_9STRA</name>
<reference evidence="1 2" key="1">
    <citation type="journal article" date="2017" name="Genome Biol. Evol.">
        <title>Phytophthora megakarya and P. palmivora, closely related causal agents of cacao black pod rot, underwent increases in genome sizes and gene numbers by different mechanisms.</title>
        <authorList>
            <person name="Ali S.S."/>
            <person name="Shao J."/>
            <person name="Lary D.J."/>
            <person name="Kronmiller B."/>
            <person name="Shen D."/>
            <person name="Strem M.D."/>
            <person name="Amoako-Attah I."/>
            <person name="Akrofi A.Y."/>
            <person name="Begoude B.A."/>
            <person name="Ten Hoopen G.M."/>
            <person name="Coulibaly K."/>
            <person name="Kebe B.I."/>
            <person name="Melnick R.L."/>
            <person name="Guiltinan M.J."/>
            <person name="Tyler B.M."/>
            <person name="Meinhardt L.W."/>
            <person name="Bailey B.A."/>
        </authorList>
    </citation>
    <scope>NUCLEOTIDE SEQUENCE [LARGE SCALE GENOMIC DNA]</scope>
    <source>
        <strain evidence="2">sbr112.9</strain>
    </source>
</reference>
<organism evidence="1 2">
    <name type="scientific">Phytophthora palmivora</name>
    <dbReference type="NCBI Taxonomy" id="4796"/>
    <lineage>
        <taxon>Eukaryota</taxon>
        <taxon>Sar</taxon>
        <taxon>Stramenopiles</taxon>
        <taxon>Oomycota</taxon>
        <taxon>Peronosporomycetes</taxon>
        <taxon>Peronosporales</taxon>
        <taxon>Peronosporaceae</taxon>
        <taxon>Phytophthora</taxon>
    </lineage>
</organism>
<dbReference type="OrthoDB" id="129017at2759"/>
<proteinExistence type="predicted"/>
<evidence type="ECO:0008006" key="3">
    <source>
        <dbReference type="Google" id="ProtNLM"/>
    </source>
</evidence>
<dbReference type="EMBL" id="NCKW01016943">
    <property type="protein sequence ID" value="POM60086.1"/>
    <property type="molecule type" value="Genomic_DNA"/>
</dbReference>
<evidence type="ECO:0000313" key="1">
    <source>
        <dbReference type="EMBL" id="POM60086.1"/>
    </source>
</evidence>
<gene>
    <name evidence="1" type="ORF">PHPALM_31098</name>
</gene>
<dbReference type="AlphaFoldDB" id="A0A2P4X3H6"/>
<protein>
    <recommendedName>
        <fullName evidence="3">Helitron helicase-like domain-containing protein</fullName>
    </recommendedName>
</protein>